<protein>
    <submittedName>
        <fullName evidence="2">Uncharacterized protein</fullName>
    </submittedName>
</protein>
<dbReference type="AlphaFoldDB" id="A0AA36MYX6"/>
<accession>A0AA36MYX6</accession>
<feature type="compositionally biased region" description="Acidic residues" evidence="1">
    <location>
        <begin position="203"/>
        <end position="216"/>
    </location>
</feature>
<feature type="non-terminal residue" evidence="2">
    <location>
        <position position="1"/>
    </location>
</feature>
<reference evidence="2" key="1">
    <citation type="submission" date="2023-08" db="EMBL/GenBank/DDBJ databases">
        <authorList>
            <person name="Chen Y."/>
            <person name="Shah S."/>
            <person name="Dougan E. K."/>
            <person name="Thang M."/>
            <person name="Chan C."/>
        </authorList>
    </citation>
    <scope>NUCLEOTIDE SEQUENCE</scope>
</reference>
<feature type="region of interest" description="Disordered" evidence="1">
    <location>
        <begin position="1"/>
        <end position="98"/>
    </location>
</feature>
<keyword evidence="3" id="KW-1185">Reference proteome</keyword>
<proteinExistence type="predicted"/>
<evidence type="ECO:0000313" key="3">
    <source>
        <dbReference type="Proteomes" id="UP001178507"/>
    </source>
</evidence>
<dbReference type="EMBL" id="CAUJNA010001722">
    <property type="protein sequence ID" value="CAJ1388605.1"/>
    <property type="molecule type" value="Genomic_DNA"/>
</dbReference>
<name>A0AA36MYX6_9DINO</name>
<feature type="region of interest" description="Disordered" evidence="1">
    <location>
        <begin position="134"/>
        <end position="162"/>
    </location>
</feature>
<feature type="compositionally biased region" description="Low complexity" evidence="1">
    <location>
        <begin position="9"/>
        <end position="23"/>
    </location>
</feature>
<feature type="region of interest" description="Disordered" evidence="1">
    <location>
        <begin position="180"/>
        <end position="218"/>
    </location>
</feature>
<gene>
    <name evidence="2" type="ORF">EVOR1521_LOCUS14432</name>
</gene>
<comment type="caution">
    <text evidence="2">The sequence shown here is derived from an EMBL/GenBank/DDBJ whole genome shotgun (WGS) entry which is preliminary data.</text>
</comment>
<dbReference type="Proteomes" id="UP001178507">
    <property type="component" value="Unassembled WGS sequence"/>
</dbReference>
<evidence type="ECO:0000313" key="2">
    <source>
        <dbReference type="EMBL" id="CAJ1388605.1"/>
    </source>
</evidence>
<organism evidence="2 3">
    <name type="scientific">Effrenium voratum</name>
    <dbReference type="NCBI Taxonomy" id="2562239"/>
    <lineage>
        <taxon>Eukaryota</taxon>
        <taxon>Sar</taxon>
        <taxon>Alveolata</taxon>
        <taxon>Dinophyceae</taxon>
        <taxon>Suessiales</taxon>
        <taxon>Symbiodiniaceae</taxon>
        <taxon>Effrenium</taxon>
    </lineage>
</organism>
<evidence type="ECO:0000256" key="1">
    <source>
        <dbReference type="SAM" id="MobiDB-lite"/>
    </source>
</evidence>
<feature type="compositionally biased region" description="Polar residues" evidence="1">
    <location>
        <begin position="35"/>
        <end position="44"/>
    </location>
</feature>
<sequence>MDGTSWREQFAGQAAAQSPASSARLGAAPDEQGIRAQNASTPTSALRAKAGVLSAFRKPLKPSPRTAGNVDGAGDGTASEDKVKKPAQRPSSYGLRTLRKASTTRLITDDVDVATSSSGRKLPSLRHFAHIVAKSEAEKEEVGQALTPRRSSSQRRRSSSRMQTFVAAASAFSALRDTCPIENNSEEEVVGPDPNEVILPPDGDSDSDDEEEEEAERDFLSALQRIRDSGRLSMRELRAVEKELRQYNLFKG</sequence>